<dbReference type="Pfam" id="PF17776">
    <property type="entry name" value="NLRC4_HD2"/>
    <property type="match status" value="1"/>
</dbReference>
<dbReference type="InterPro" id="IPR027417">
    <property type="entry name" value="P-loop_NTPase"/>
</dbReference>
<dbReference type="CDD" id="cd16040">
    <property type="entry name" value="SPRY_PRY_SNTX"/>
    <property type="match status" value="1"/>
</dbReference>
<evidence type="ECO:0000259" key="8">
    <source>
        <dbReference type="PROSITE" id="PS50188"/>
    </source>
</evidence>
<evidence type="ECO:0000313" key="10">
    <source>
        <dbReference type="Ensembl" id="ENSORLP00020015096.1"/>
    </source>
</evidence>
<dbReference type="InterPro" id="IPR041075">
    <property type="entry name" value="NOD1/2_WH"/>
</dbReference>
<dbReference type="InterPro" id="IPR007111">
    <property type="entry name" value="NACHT_NTPase"/>
</dbReference>
<evidence type="ECO:0000256" key="2">
    <source>
        <dbReference type="ARBA" id="ARBA00022490"/>
    </source>
</evidence>
<evidence type="ECO:0000256" key="6">
    <source>
        <dbReference type="ARBA" id="ARBA00022840"/>
    </source>
</evidence>
<dbReference type="InterPro" id="IPR029495">
    <property type="entry name" value="NACHT-assoc"/>
</dbReference>
<keyword evidence="6" id="KW-0067">ATP-binding</keyword>
<dbReference type="PROSITE" id="PS50837">
    <property type="entry name" value="NACHT"/>
    <property type="match status" value="1"/>
</dbReference>
<reference evidence="10 11" key="2">
    <citation type="submission" date="2017-04" db="EMBL/GenBank/DDBJ databases">
        <title>CpG methylation of centromeres and impact of large insertions on vertebrate speciation.</title>
        <authorList>
            <person name="Ichikawa K."/>
            <person name="Yoshimura J."/>
            <person name="Morishita S."/>
        </authorList>
    </citation>
    <scope>NUCLEOTIDE SEQUENCE</scope>
    <source>
        <strain evidence="10 11">HNI</strain>
    </source>
</reference>
<dbReference type="SUPFAM" id="SSF49899">
    <property type="entry name" value="Concanavalin A-like lectins/glucanases"/>
    <property type="match status" value="1"/>
</dbReference>
<dbReference type="SMART" id="SM00589">
    <property type="entry name" value="PRY"/>
    <property type="match status" value="1"/>
</dbReference>
<dbReference type="InterPro" id="IPR003879">
    <property type="entry name" value="Butyrophylin_SPRY"/>
</dbReference>
<dbReference type="Ensembl" id="ENSORLT00020023027.1">
    <property type="protein sequence ID" value="ENSORLP00020015096.1"/>
    <property type="gene ID" value="ENSORLG00020016150.1"/>
</dbReference>
<dbReference type="PRINTS" id="PR01407">
    <property type="entry name" value="BUTYPHLNCDUF"/>
</dbReference>
<dbReference type="FunFam" id="3.40.50.300:FF:001524">
    <property type="entry name" value="Si:dkey-126g1.7"/>
    <property type="match status" value="1"/>
</dbReference>
<dbReference type="SUPFAM" id="SSF52047">
    <property type="entry name" value="RNI-like"/>
    <property type="match status" value="1"/>
</dbReference>
<evidence type="ECO:0000256" key="4">
    <source>
        <dbReference type="ARBA" id="ARBA00022737"/>
    </source>
</evidence>
<dbReference type="PANTHER" id="PTHR24106">
    <property type="entry name" value="NACHT, LRR AND CARD DOMAINS-CONTAINING"/>
    <property type="match status" value="1"/>
</dbReference>
<accession>A0A3P9L354</accession>
<dbReference type="Pfam" id="PF14484">
    <property type="entry name" value="FISNA"/>
    <property type="match status" value="1"/>
</dbReference>
<keyword evidence="2" id="KW-0963">Cytoplasm</keyword>
<dbReference type="InterPro" id="IPR006574">
    <property type="entry name" value="PRY"/>
</dbReference>
<dbReference type="GO" id="GO:0005737">
    <property type="term" value="C:cytoplasm"/>
    <property type="evidence" value="ECO:0007669"/>
    <property type="project" value="UniProtKB-SubCell"/>
</dbReference>
<reference evidence="10" key="4">
    <citation type="submission" date="2025-09" db="UniProtKB">
        <authorList>
            <consortium name="Ensembl"/>
        </authorList>
    </citation>
    <scope>IDENTIFICATION</scope>
    <source>
        <strain evidence="10">HNI</strain>
    </source>
</reference>
<protein>
    <recommendedName>
        <fullName evidence="12">B30.2/SPRY domain-containing protein</fullName>
    </recommendedName>
</protein>
<dbReference type="InterPro" id="IPR001870">
    <property type="entry name" value="B30.2/SPRY"/>
</dbReference>
<comment type="subcellular location">
    <subcellularLocation>
        <location evidence="1">Cytoplasm</location>
    </subcellularLocation>
</comment>
<evidence type="ECO:0000313" key="11">
    <source>
        <dbReference type="Proteomes" id="UP000265180"/>
    </source>
</evidence>
<feature type="domain" description="B30.2/SPRY" evidence="8">
    <location>
        <begin position="771"/>
        <end position="961"/>
    </location>
</feature>
<dbReference type="Pfam" id="PF05729">
    <property type="entry name" value="NACHT"/>
    <property type="match status" value="1"/>
</dbReference>
<dbReference type="Pfam" id="PF00622">
    <property type="entry name" value="SPRY"/>
    <property type="match status" value="1"/>
</dbReference>
<evidence type="ECO:0000256" key="5">
    <source>
        <dbReference type="ARBA" id="ARBA00022741"/>
    </source>
</evidence>
<proteinExistence type="predicted"/>
<keyword evidence="3" id="KW-0433">Leucine-rich repeat</keyword>
<dbReference type="Gene3D" id="3.80.10.10">
    <property type="entry name" value="Ribonuclease Inhibitor"/>
    <property type="match status" value="1"/>
</dbReference>
<dbReference type="InterPro" id="IPR032675">
    <property type="entry name" value="LRR_dom_sf"/>
</dbReference>
<sequence length="961" mass="108981">MCRNHCCRTRKESFAKLSLIKVSVCYRIEVDKKDSSSGSVSQRSDRSKDCNSGFNKKSSIRKKFESMFTATYSASLSQIYTELYITEGRPAEVNREHEIREHERAFRKSDRPETTIKPEDICRPPPGGNKAIRTAITMGVAGIGKTVLTNKFALDWAEGKTNQDIQFLFLFSFRELNLLKEEKFSLVELIHHFYSETKGFSRFADSQVLFIFDGLDECRFPLKLNSTEILTDVDQPASLGILLTNLIRGKLLPSAQIWITTRPAAASQIPSECVDMVTEVRGFNDSQKEDYFKKRFGEDEDQATTVYSQIKMCRSLHIMCHIPVFCWISATVLDQLLKSKEQRKTPRSLTEMYIHFVLIQVQMKKIKYDGGSETDSVWTPESRKMILSLGKLAFEQLQKGNLFFYDSDLTESGIDVRAASVCSGVFTQIFKEEIGLHQGRVFCFVHLSVQEFLAALYVHVTFFKTGTNVLLEKQPAPGWIDWLSGKRSAALLYQSAIDKALQSPNGHLDLFLRFLLGLSQQNSQVILRGLLKETEADSTVVPETVQHIKKRLCKQESVEKTINLFHCLMELQDCSLIKEIQQRLASGSLSPNEMSSSQWSALVFILLSSEENLKEFELKKYFASDVGLQRLLPVIKESSRAVLSCCNLTEKSCELLASVLSSQSCNLKYLDLSNNDLKDSGLKLLCEGLKSPHCKLETLRSGAMFMHHTALKSVIKCDQMNLLSGCLITKTGVDHLAKALSSNPSHLKELHLTFNHPGDSGVRVLLEGWKDPNWIEELQKTFLSSSDAVDLTLDENTAHRNLILRDNNKTVRMVKEKQTYPDHPERFSYWKQVLCTQGLTGRYYWEVEWKGEVYIAVTYRGIRRKGERDDSSFGKNDKSWSLLCSDKSHSVLHNNIETLVHVVPSSRVGVYLNSDGGTLSFFKVCSDTVTHLHTFKGTFSEPVYPAFRVRTLPENSSLTLC</sequence>
<dbReference type="InterPro" id="IPR013320">
    <property type="entry name" value="ConA-like_dom_sf"/>
</dbReference>
<dbReference type="Pfam" id="PF13765">
    <property type="entry name" value="PRY"/>
    <property type="match status" value="1"/>
</dbReference>
<reference evidence="10" key="3">
    <citation type="submission" date="2025-08" db="UniProtKB">
        <authorList>
            <consortium name="Ensembl"/>
        </authorList>
    </citation>
    <scope>IDENTIFICATION</scope>
    <source>
        <strain evidence="10">HNI</strain>
    </source>
</reference>
<reference key="1">
    <citation type="journal article" date="2007" name="Nature">
        <title>The medaka draft genome and insights into vertebrate genome evolution.</title>
        <authorList>
            <person name="Kasahara M."/>
            <person name="Naruse K."/>
            <person name="Sasaki S."/>
            <person name="Nakatani Y."/>
            <person name="Qu W."/>
            <person name="Ahsan B."/>
            <person name="Yamada T."/>
            <person name="Nagayasu Y."/>
            <person name="Doi K."/>
            <person name="Kasai Y."/>
            <person name="Jindo T."/>
            <person name="Kobayashi D."/>
            <person name="Shimada A."/>
            <person name="Toyoda A."/>
            <person name="Kuroki Y."/>
            <person name="Fujiyama A."/>
            <person name="Sasaki T."/>
            <person name="Shimizu A."/>
            <person name="Asakawa S."/>
            <person name="Shimizu N."/>
            <person name="Hashimoto S."/>
            <person name="Yang J."/>
            <person name="Lee Y."/>
            <person name="Matsushima K."/>
            <person name="Sugano S."/>
            <person name="Sakaizumi M."/>
            <person name="Narita T."/>
            <person name="Ohishi K."/>
            <person name="Haga S."/>
            <person name="Ohta F."/>
            <person name="Nomoto H."/>
            <person name="Nogata K."/>
            <person name="Morishita T."/>
            <person name="Endo T."/>
            <person name="Shin-I T."/>
            <person name="Takeda H."/>
            <person name="Morishita S."/>
            <person name="Kohara Y."/>
        </authorList>
    </citation>
    <scope>NUCLEOTIDE SEQUENCE [LARGE SCALE GENOMIC DNA]</scope>
    <source>
        <strain>Hd-rR</strain>
    </source>
</reference>
<feature type="region of interest" description="Disordered" evidence="7">
    <location>
        <begin position="35"/>
        <end position="54"/>
    </location>
</feature>
<dbReference type="PROSITE" id="PS51450">
    <property type="entry name" value="LRR"/>
    <property type="match status" value="1"/>
</dbReference>
<dbReference type="SMART" id="SM01288">
    <property type="entry name" value="FISNA"/>
    <property type="match status" value="1"/>
</dbReference>
<dbReference type="InterPro" id="IPR043136">
    <property type="entry name" value="B30.2/SPRY_sf"/>
</dbReference>
<dbReference type="FunFam" id="2.60.120.920:FF:000055">
    <property type="entry name" value="Uncharacterized protein"/>
    <property type="match status" value="1"/>
</dbReference>
<dbReference type="Pfam" id="PF13516">
    <property type="entry name" value="LRR_6"/>
    <property type="match status" value="2"/>
</dbReference>
<dbReference type="Gene3D" id="2.60.120.920">
    <property type="match status" value="1"/>
</dbReference>
<keyword evidence="4" id="KW-0677">Repeat</keyword>
<feature type="compositionally biased region" description="Basic and acidic residues" evidence="7">
    <location>
        <begin position="104"/>
        <end position="122"/>
    </location>
</feature>
<evidence type="ECO:0000259" key="9">
    <source>
        <dbReference type="PROSITE" id="PS50837"/>
    </source>
</evidence>
<dbReference type="AlphaFoldDB" id="A0A3P9L354"/>
<dbReference type="Gene3D" id="3.40.50.300">
    <property type="entry name" value="P-loop containing nucleotide triphosphate hydrolases"/>
    <property type="match status" value="1"/>
</dbReference>
<dbReference type="InterPro" id="IPR051261">
    <property type="entry name" value="NLR"/>
</dbReference>
<dbReference type="SMART" id="SM00449">
    <property type="entry name" value="SPRY"/>
    <property type="match status" value="1"/>
</dbReference>
<evidence type="ECO:0000256" key="3">
    <source>
        <dbReference type="ARBA" id="ARBA00022614"/>
    </source>
</evidence>
<feature type="domain" description="NACHT" evidence="9">
    <location>
        <begin position="133"/>
        <end position="265"/>
    </location>
</feature>
<feature type="region of interest" description="Disordered" evidence="7">
    <location>
        <begin position="104"/>
        <end position="128"/>
    </location>
</feature>
<organism evidence="10 11">
    <name type="scientific">Oryzias latipes</name>
    <name type="common">Japanese rice fish</name>
    <name type="synonym">Japanese killifish</name>
    <dbReference type="NCBI Taxonomy" id="8090"/>
    <lineage>
        <taxon>Eukaryota</taxon>
        <taxon>Metazoa</taxon>
        <taxon>Chordata</taxon>
        <taxon>Craniata</taxon>
        <taxon>Vertebrata</taxon>
        <taxon>Euteleostomi</taxon>
        <taxon>Actinopterygii</taxon>
        <taxon>Neopterygii</taxon>
        <taxon>Teleostei</taxon>
        <taxon>Neoteleostei</taxon>
        <taxon>Acanthomorphata</taxon>
        <taxon>Ovalentaria</taxon>
        <taxon>Atherinomorphae</taxon>
        <taxon>Beloniformes</taxon>
        <taxon>Adrianichthyidae</taxon>
        <taxon>Oryziinae</taxon>
        <taxon>Oryzias</taxon>
    </lineage>
</organism>
<evidence type="ECO:0000256" key="7">
    <source>
        <dbReference type="SAM" id="MobiDB-lite"/>
    </source>
</evidence>
<evidence type="ECO:0000256" key="1">
    <source>
        <dbReference type="ARBA" id="ARBA00004496"/>
    </source>
</evidence>
<dbReference type="Pfam" id="PF17779">
    <property type="entry name" value="WHD_NOD2"/>
    <property type="match status" value="1"/>
</dbReference>
<name>A0A3P9L354_ORYLA</name>
<dbReference type="InterPro" id="IPR003877">
    <property type="entry name" value="SPRY_dom"/>
</dbReference>
<dbReference type="InterPro" id="IPR001611">
    <property type="entry name" value="Leu-rich_rpt"/>
</dbReference>
<evidence type="ECO:0008006" key="12">
    <source>
        <dbReference type="Google" id="ProtNLM"/>
    </source>
</evidence>
<dbReference type="InterPro" id="IPR041267">
    <property type="entry name" value="NLRP_HD2"/>
</dbReference>
<dbReference type="GO" id="GO:0005524">
    <property type="term" value="F:ATP binding"/>
    <property type="evidence" value="ECO:0007669"/>
    <property type="project" value="UniProtKB-KW"/>
</dbReference>
<dbReference type="SMART" id="SM00368">
    <property type="entry name" value="LRR_RI"/>
    <property type="match status" value="3"/>
</dbReference>
<keyword evidence="5" id="KW-0547">Nucleotide-binding</keyword>
<dbReference type="PROSITE" id="PS50188">
    <property type="entry name" value="B302_SPRY"/>
    <property type="match status" value="1"/>
</dbReference>
<dbReference type="Proteomes" id="UP000265180">
    <property type="component" value="Chromosome 16"/>
</dbReference>